<dbReference type="PANTHER" id="PTHR21075">
    <property type="entry name" value="ANAEROBIC RIBONUCLEOSIDE-TRIPHOSPHATE REDUCTASE"/>
    <property type="match status" value="1"/>
</dbReference>
<dbReference type="InterPro" id="IPR012833">
    <property type="entry name" value="NrdD"/>
</dbReference>
<dbReference type="NCBIfam" id="NF005497">
    <property type="entry name" value="PRK07111.1"/>
    <property type="match status" value="1"/>
</dbReference>
<dbReference type="EMBL" id="CP006682">
    <property type="protein sequence ID" value="AHB36653.1"/>
    <property type="molecule type" value="Genomic_DNA"/>
</dbReference>
<evidence type="ECO:0000313" key="1">
    <source>
        <dbReference type="EMBL" id="AHB36653.1"/>
    </source>
</evidence>
<dbReference type="GO" id="GO:0031250">
    <property type="term" value="C:anaerobic ribonucleoside-triphosphate reductase complex"/>
    <property type="evidence" value="ECO:0007669"/>
    <property type="project" value="TreeGrafter"/>
</dbReference>
<dbReference type="HOGENOM" id="CLU_002707_2_1_14"/>
<dbReference type="GO" id="GO:0006260">
    <property type="term" value="P:DNA replication"/>
    <property type="evidence" value="ECO:0007669"/>
    <property type="project" value="InterPro"/>
</dbReference>
<reference evidence="1 2" key="1">
    <citation type="journal article" date="2014" name="Genome Announc.">
        <title>Complete Genome Sequence of Spiroplasma apis B31T (ATCC 33834), a Bacterium Associated with May Disease of Honeybees (Apis mellifera).</title>
        <authorList>
            <person name="Ku C."/>
            <person name="Lo W.S."/>
            <person name="Chen L.L."/>
            <person name="Kuo C.H."/>
        </authorList>
    </citation>
    <scope>NUCLEOTIDE SEQUENCE [LARGE SCALE GENOMIC DNA]</scope>
    <source>
        <strain evidence="1">B31</strain>
    </source>
</reference>
<dbReference type="KEGG" id="sapi:SAPIS_v1c08080"/>
<accession>V5RJK6</accession>
<protein>
    <submittedName>
        <fullName evidence="1">Anaerobic ribonucleoside-triphosphate reductase</fullName>
    </submittedName>
</protein>
<name>V5RJK6_SPIAP</name>
<dbReference type="PANTHER" id="PTHR21075:SF0">
    <property type="entry name" value="ANAEROBIC RIBONUCLEOSIDE-TRIPHOSPHATE REDUCTASE"/>
    <property type="match status" value="1"/>
</dbReference>
<keyword evidence="2" id="KW-1185">Reference proteome</keyword>
<evidence type="ECO:0000313" key="2">
    <source>
        <dbReference type="Proteomes" id="UP000018550"/>
    </source>
</evidence>
<proteinExistence type="predicted"/>
<organism evidence="1 2">
    <name type="scientific">Spiroplasma apis B31</name>
    <dbReference type="NCBI Taxonomy" id="1276258"/>
    <lineage>
        <taxon>Bacteria</taxon>
        <taxon>Bacillati</taxon>
        <taxon>Mycoplasmatota</taxon>
        <taxon>Mollicutes</taxon>
        <taxon>Entomoplasmatales</taxon>
        <taxon>Spiroplasmataceae</taxon>
        <taxon>Spiroplasma</taxon>
    </lineage>
</organism>
<dbReference type="GO" id="GO:0004748">
    <property type="term" value="F:ribonucleoside-diphosphate reductase activity, thioredoxin disulfide as acceptor"/>
    <property type="evidence" value="ECO:0007669"/>
    <property type="project" value="TreeGrafter"/>
</dbReference>
<dbReference type="GO" id="GO:0008998">
    <property type="term" value="F:ribonucleoside-triphosphate reductase (thioredoxin) activity"/>
    <property type="evidence" value="ECO:0007669"/>
    <property type="project" value="InterPro"/>
</dbReference>
<dbReference type="Pfam" id="PF13597">
    <property type="entry name" value="NRDD"/>
    <property type="match status" value="1"/>
</dbReference>
<dbReference type="SUPFAM" id="SSF51998">
    <property type="entry name" value="PFL-like glycyl radical enzymes"/>
    <property type="match status" value="1"/>
</dbReference>
<dbReference type="RefSeq" id="WP_023789955.1">
    <property type="nucleotide sequence ID" value="NC_022998.1"/>
</dbReference>
<dbReference type="AlphaFoldDB" id="V5RJK6"/>
<gene>
    <name evidence="1" type="primary">nrdD</name>
    <name evidence="1" type="ORF">SAPIS_v1c08080</name>
</gene>
<dbReference type="PATRIC" id="fig|1276258.3.peg.828"/>
<dbReference type="GO" id="GO:0009265">
    <property type="term" value="P:2'-deoxyribonucleotide biosynthetic process"/>
    <property type="evidence" value="ECO:0007669"/>
    <property type="project" value="TreeGrafter"/>
</dbReference>
<dbReference type="STRING" id="1276258.SAPIS_v1c08080"/>
<dbReference type="Gene3D" id="3.20.70.20">
    <property type="match status" value="1"/>
</dbReference>
<dbReference type="eggNOG" id="COG1328">
    <property type="taxonomic scope" value="Bacteria"/>
</dbReference>
<dbReference type="NCBIfam" id="TIGR02487">
    <property type="entry name" value="NrdD"/>
    <property type="match status" value="1"/>
</dbReference>
<dbReference type="Proteomes" id="UP000018550">
    <property type="component" value="Chromosome"/>
</dbReference>
<sequence>MSVEKKEYKDLIKEFTQVISIKSNDIKNENANMNSSTASGKMMKFASVSAKQFALKNLVDKFHANLHEKSIIHIHDLDYYPTKSTTCVQYNIEEIFKNGFRTRNGLIREPQSIGVYSELAAIIFQTTQNEMHGGQAIPAFDYFMAPGVNKSFRKALLRNIKKYLEFNDIEYNVMNINLLLKDDEITFENINSQKLSNYLDVQKLNEKVLNKIIKISTKEVTAETDQAMEGFIYNLNTQHSRGGNQVVFSSINLGTDTSKEGRQVTKSLLKALRNGLGNGETSIFPIVIFKVKTGVNIDEESYKKAMNLSQEVWFDEANEWKTPNFDLFLDAIRTTSLRLFPNFMFLDQPYNKHPLWNQKDKNSWYYEPATMGCRTRVFENVNGEKTSIGRGNLSFTSLNLPYIALDLLRAENLIQNNEINYNMIDFDNIKKEFIDRVEYYANEVCEQMYSRYQYQCSALAKEFPFIMNNNILSGGSKLKPNDKVEEVFKQGTLTVGFIGLAEALKALLNEHHGESETAQVFGLEVIKTINNVTNLWKQKYKLNFGVIATPAESVAGRMLKITRKEFGEISGVTSRDYFTNSNHVPVYYNTTAINKIKKEAAYHELTLGGSISYIELDGEAKKNLHAVLSIINAMRVSGINYGSLNHPVDRCKNCHYTSLIASCCPVCSNDDISRTRRITGYLVGDLDGWNQGKQAEEAERVKHKL</sequence>